<gene>
    <name evidence="11" type="ORF">M4486_03835</name>
</gene>
<evidence type="ECO:0000256" key="2">
    <source>
        <dbReference type="ARBA" id="ARBA00022578"/>
    </source>
</evidence>
<proteinExistence type="inferred from homology"/>
<dbReference type="InterPro" id="IPR021027">
    <property type="entry name" value="Transposase_put_HTH"/>
</dbReference>
<dbReference type="NCBIfam" id="NF040570">
    <property type="entry name" value="guided_TnpB"/>
    <property type="match status" value="1"/>
</dbReference>
<evidence type="ECO:0000256" key="3">
    <source>
        <dbReference type="ARBA" id="ARBA00022723"/>
    </source>
</evidence>
<evidence type="ECO:0000256" key="5">
    <source>
        <dbReference type="ARBA" id="ARBA00023125"/>
    </source>
</evidence>
<evidence type="ECO:0000256" key="7">
    <source>
        <dbReference type="SAM" id="MobiDB-lite"/>
    </source>
</evidence>
<evidence type="ECO:0000313" key="12">
    <source>
        <dbReference type="Proteomes" id="UP001055868"/>
    </source>
</evidence>
<keyword evidence="6" id="KW-0233">DNA recombination</keyword>
<feature type="compositionally biased region" description="Basic and acidic residues" evidence="7">
    <location>
        <begin position="507"/>
        <end position="516"/>
    </location>
</feature>
<accession>A0ABY4N7E7</accession>
<feature type="domain" description="Probable transposase IS891/IS1136/IS1341" evidence="8">
    <location>
        <begin position="268"/>
        <end position="370"/>
    </location>
</feature>
<evidence type="ECO:0000259" key="9">
    <source>
        <dbReference type="Pfam" id="PF07282"/>
    </source>
</evidence>
<keyword evidence="5" id="KW-0238">DNA-binding</keyword>
<evidence type="ECO:0000259" key="8">
    <source>
        <dbReference type="Pfam" id="PF01385"/>
    </source>
</evidence>
<protein>
    <submittedName>
        <fullName evidence="11">Transposase</fullName>
    </submittedName>
</protein>
<dbReference type="Pfam" id="PF07282">
    <property type="entry name" value="Cas12f1-like_TNB"/>
    <property type="match status" value="1"/>
</dbReference>
<feature type="compositionally biased region" description="Basic and acidic residues" evidence="7">
    <location>
        <begin position="483"/>
        <end position="492"/>
    </location>
</feature>
<feature type="domain" description="Cas12f1-like TNB" evidence="9">
    <location>
        <begin position="398"/>
        <end position="464"/>
    </location>
</feature>
<reference evidence="11" key="1">
    <citation type="submission" date="2022-05" db="EMBL/GenBank/DDBJ databases">
        <title>Genomic analysis of Brachybacterium sp. CBA3104.</title>
        <authorList>
            <person name="Roh S.W."/>
            <person name="Kim Y.B."/>
            <person name="Kim Y."/>
        </authorList>
    </citation>
    <scope>NUCLEOTIDE SEQUENCE</scope>
    <source>
        <strain evidence="11">CBA3104</strain>
    </source>
</reference>
<dbReference type="InterPro" id="IPR001959">
    <property type="entry name" value="Transposase"/>
</dbReference>
<dbReference type="Proteomes" id="UP001055868">
    <property type="component" value="Chromosome"/>
</dbReference>
<evidence type="ECO:0000259" key="10">
    <source>
        <dbReference type="Pfam" id="PF12323"/>
    </source>
</evidence>
<feature type="domain" description="Transposase putative helix-turn-helix" evidence="10">
    <location>
        <begin position="7"/>
        <end position="43"/>
    </location>
</feature>
<feature type="region of interest" description="Disordered" evidence="7">
    <location>
        <begin position="162"/>
        <end position="193"/>
    </location>
</feature>
<organism evidence="11 12">
    <name type="scientific">Brachybacterium kimchii</name>
    <dbReference type="NCBI Taxonomy" id="2942909"/>
    <lineage>
        <taxon>Bacteria</taxon>
        <taxon>Bacillati</taxon>
        <taxon>Actinomycetota</taxon>
        <taxon>Actinomycetes</taxon>
        <taxon>Micrococcales</taxon>
        <taxon>Dermabacteraceae</taxon>
        <taxon>Brachybacterium</taxon>
    </lineage>
</organism>
<keyword evidence="12" id="KW-1185">Reference proteome</keyword>
<sequence length="533" mass="59114">MAIVERLRAYKYALDPTLAQRARLEQCAGAARHAHNLLVAENRARGDRYRLLRDHLVTLGRTPAQIKTDLRQHDLEHPEEPVHPISYQAYATRYLTGMIAGHRDAAARIAAGERPEDAWNNDRFDEPWMHEISRRVHVSGLQHADAAVKNWFASLTGARKGRRVGEPRFKKKGQSRDSFTIPSPEAMGPRSRYHRGLDERRGQISDYRHVRLASLGTLRTHDTTKRLVRALDRGAALRSFTVSRSGTRWYVSLLTAENVPEAQPTHAQHVAGVVGVDVGVKVQAALSTGELVDNVRPGARAAKRITRLQRAIARCEKGSRRQQMLYRRLAAAQHHVAQQRATAQHALTKRLATTFEHVAIENLNVAGMSSSACGTLEQPGCNVRQKAGLNRAILDVGFGEIRRQLDYKTSWYGSQLHVIDRYLPSSKTCHACGTVKATLSLRERVFVCECGWREDRDVNAAMNIAAFAVPGSTDTGHLAAGRAERRNGRGDRAAAPPLGVFSGTVDDASRPLHREGPPAGSDPDLFPHATRTR</sequence>
<dbReference type="InterPro" id="IPR010095">
    <property type="entry name" value="Cas12f1-like_TNB"/>
</dbReference>
<keyword evidence="4" id="KW-0862">Zinc</keyword>
<evidence type="ECO:0000256" key="4">
    <source>
        <dbReference type="ARBA" id="ARBA00022833"/>
    </source>
</evidence>
<dbReference type="EMBL" id="CP097218">
    <property type="protein sequence ID" value="UQN30483.1"/>
    <property type="molecule type" value="Genomic_DNA"/>
</dbReference>
<feature type="region of interest" description="Disordered" evidence="7">
    <location>
        <begin position="483"/>
        <end position="533"/>
    </location>
</feature>
<name>A0ABY4N7E7_9MICO</name>
<dbReference type="Pfam" id="PF01385">
    <property type="entry name" value="OrfB_IS605"/>
    <property type="match status" value="1"/>
</dbReference>
<evidence type="ECO:0000256" key="6">
    <source>
        <dbReference type="ARBA" id="ARBA00023172"/>
    </source>
</evidence>
<dbReference type="RefSeq" id="WP_249479811.1">
    <property type="nucleotide sequence ID" value="NZ_CP097218.1"/>
</dbReference>
<evidence type="ECO:0000256" key="1">
    <source>
        <dbReference type="ARBA" id="ARBA00008761"/>
    </source>
</evidence>
<keyword evidence="2" id="KW-0815">Transposition</keyword>
<evidence type="ECO:0000313" key="11">
    <source>
        <dbReference type="EMBL" id="UQN30483.1"/>
    </source>
</evidence>
<dbReference type="Pfam" id="PF12323">
    <property type="entry name" value="HTH_OrfB_IS605"/>
    <property type="match status" value="1"/>
</dbReference>
<comment type="similarity">
    <text evidence="1">In the C-terminal section; belongs to the transposase 35 family.</text>
</comment>
<keyword evidence="3" id="KW-0479">Metal-binding</keyword>